<protein>
    <submittedName>
        <fullName evidence="2">NAD(P)H dehydrogenase (Quinone)</fullName>
    </submittedName>
</protein>
<dbReference type="InterPro" id="IPR052718">
    <property type="entry name" value="NmrA-type_oxidoreductase"/>
</dbReference>
<dbReference type="Gene3D" id="3.90.25.10">
    <property type="entry name" value="UDP-galactose 4-epimerase, domain 1"/>
    <property type="match status" value="1"/>
</dbReference>
<dbReference type="InterPro" id="IPR016040">
    <property type="entry name" value="NAD(P)-bd_dom"/>
</dbReference>
<reference evidence="2 3" key="1">
    <citation type="submission" date="2018-03" db="EMBL/GenBank/DDBJ databases">
        <title>Genomic Encyclopedia of Archaeal and Bacterial Type Strains, Phase II (KMG-II): from individual species to whole genera.</title>
        <authorList>
            <person name="Goeker M."/>
        </authorList>
    </citation>
    <scope>NUCLEOTIDE SEQUENCE [LARGE SCALE GENOMIC DNA]</scope>
    <source>
        <strain evidence="2 3">DSM 28229</strain>
    </source>
</reference>
<dbReference type="RefSeq" id="WP_109621236.1">
    <property type="nucleotide sequence ID" value="NZ_QGDO01000006.1"/>
</dbReference>
<evidence type="ECO:0000259" key="1">
    <source>
        <dbReference type="Pfam" id="PF13460"/>
    </source>
</evidence>
<gene>
    <name evidence="2" type="ORF">BC781_106212</name>
</gene>
<accession>A0A315Z6Z8</accession>
<dbReference type="EMBL" id="QGDO01000006">
    <property type="protein sequence ID" value="PWJ39311.1"/>
    <property type="molecule type" value="Genomic_DNA"/>
</dbReference>
<proteinExistence type="predicted"/>
<dbReference type="AlphaFoldDB" id="A0A315Z6Z8"/>
<comment type="caution">
    <text evidence="2">The sequence shown here is derived from an EMBL/GenBank/DDBJ whole genome shotgun (WGS) entry which is preliminary data.</text>
</comment>
<dbReference type="InterPro" id="IPR036291">
    <property type="entry name" value="NAD(P)-bd_dom_sf"/>
</dbReference>
<name>A0A315Z6Z8_SEDFL</name>
<evidence type="ECO:0000313" key="2">
    <source>
        <dbReference type="EMBL" id="PWJ39311.1"/>
    </source>
</evidence>
<dbReference type="Gene3D" id="3.40.50.720">
    <property type="entry name" value="NAD(P)-binding Rossmann-like Domain"/>
    <property type="match status" value="1"/>
</dbReference>
<evidence type="ECO:0000313" key="3">
    <source>
        <dbReference type="Proteomes" id="UP000245535"/>
    </source>
</evidence>
<keyword evidence="3" id="KW-1185">Reference proteome</keyword>
<dbReference type="Pfam" id="PF13460">
    <property type="entry name" value="NAD_binding_10"/>
    <property type="match status" value="1"/>
</dbReference>
<dbReference type="Proteomes" id="UP000245535">
    <property type="component" value="Unassembled WGS sequence"/>
</dbReference>
<feature type="domain" description="NAD(P)-binding" evidence="1">
    <location>
        <begin position="8"/>
        <end position="185"/>
    </location>
</feature>
<sequence length="282" mass="31160">MKIAVTTASGQLGKAIVNALIDVYGKDSIVGIARTPEKAKSLGIEIRKGDYNSFDEFNEALKGIDKVLVVSGLDAPEKRIQQHRNIIKAAEENGVKKLVYTSIIGSEVGTAFDAIIKSNRQTEQDISSSKLNWAIGRNGLYIEPDLEYVEKYAEKGCIWNSAADGKCAYTSRAELAKAYVALLSNDDLNGEIYNLSGTPITQQELTDTINRDFNTKLTYKEMSSEEYLADRKNELGEFFGVIVTGIYDGIKKGSFDVVSDFEKVTGRPHQSLDEMIIDFKKS</sequence>
<dbReference type="OrthoDB" id="9780595at2"/>
<dbReference type="CDD" id="cd05269">
    <property type="entry name" value="TMR_SDR_a"/>
    <property type="match status" value="1"/>
</dbReference>
<organism evidence="2 3">
    <name type="scientific">Sediminitomix flava</name>
    <dbReference type="NCBI Taxonomy" id="379075"/>
    <lineage>
        <taxon>Bacteria</taxon>
        <taxon>Pseudomonadati</taxon>
        <taxon>Bacteroidota</taxon>
        <taxon>Cytophagia</taxon>
        <taxon>Cytophagales</taxon>
        <taxon>Flammeovirgaceae</taxon>
        <taxon>Sediminitomix</taxon>
    </lineage>
</organism>
<dbReference type="SUPFAM" id="SSF51735">
    <property type="entry name" value="NAD(P)-binding Rossmann-fold domains"/>
    <property type="match status" value="1"/>
</dbReference>
<dbReference type="PANTHER" id="PTHR47129">
    <property type="entry name" value="QUINONE OXIDOREDUCTASE 2"/>
    <property type="match status" value="1"/>
</dbReference>
<dbReference type="PANTHER" id="PTHR47129:SF1">
    <property type="entry name" value="NMRA-LIKE DOMAIN-CONTAINING PROTEIN"/>
    <property type="match status" value="1"/>
</dbReference>